<dbReference type="Proteomes" id="UP001629230">
    <property type="component" value="Unassembled WGS sequence"/>
</dbReference>
<comment type="caution">
    <text evidence="4">The sequence shown here is derived from an EMBL/GenBank/DDBJ whole genome shotgun (WGS) entry which is preliminary data.</text>
</comment>
<evidence type="ECO:0000256" key="2">
    <source>
        <dbReference type="PROSITE-ProRule" id="PRU00335"/>
    </source>
</evidence>
<name>A0ABW9AZ76_9BURK</name>
<sequence length="72" mass="7783">MNVSSVSRRVPVQAHSEQRLKAILEAARLVFFEVGFASATLTETAGHVGVSQATIFTYFAGTRDLCVRVLGN</sequence>
<evidence type="ECO:0000259" key="3">
    <source>
        <dbReference type="PROSITE" id="PS50977"/>
    </source>
</evidence>
<dbReference type="InterPro" id="IPR009057">
    <property type="entry name" value="Homeodomain-like_sf"/>
</dbReference>
<dbReference type="PRINTS" id="PR00455">
    <property type="entry name" value="HTHTETR"/>
</dbReference>
<proteinExistence type="predicted"/>
<evidence type="ECO:0000256" key="1">
    <source>
        <dbReference type="ARBA" id="ARBA00023125"/>
    </source>
</evidence>
<keyword evidence="5" id="KW-1185">Reference proteome</keyword>
<organism evidence="4 5">
    <name type="scientific">Paraburkholderia dipogonis</name>
    <dbReference type="NCBI Taxonomy" id="1211383"/>
    <lineage>
        <taxon>Bacteria</taxon>
        <taxon>Pseudomonadati</taxon>
        <taxon>Pseudomonadota</taxon>
        <taxon>Betaproteobacteria</taxon>
        <taxon>Burkholderiales</taxon>
        <taxon>Burkholderiaceae</taxon>
        <taxon>Paraburkholderia</taxon>
    </lineage>
</organism>
<feature type="DNA-binding region" description="H-T-H motif" evidence="2">
    <location>
        <begin position="40"/>
        <end position="59"/>
    </location>
</feature>
<gene>
    <name evidence="4" type="ORF">PQR57_30480</name>
</gene>
<dbReference type="PROSITE" id="PS50977">
    <property type="entry name" value="HTH_TETR_2"/>
    <property type="match status" value="1"/>
</dbReference>
<dbReference type="Gene3D" id="1.10.357.10">
    <property type="entry name" value="Tetracycline Repressor, domain 2"/>
    <property type="match status" value="1"/>
</dbReference>
<evidence type="ECO:0000313" key="5">
    <source>
        <dbReference type="Proteomes" id="UP001629230"/>
    </source>
</evidence>
<dbReference type="RefSeq" id="WP_408180066.1">
    <property type="nucleotide sequence ID" value="NZ_JAQQEZ010000028.1"/>
</dbReference>
<evidence type="ECO:0000313" key="4">
    <source>
        <dbReference type="EMBL" id="MFM0005315.1"/>
    </source>
</evidence>
<dbReference type="Pfam" id="PF00440">
    <property type="entry name" value="TetR_N"/>
    <property type="match status" value="1"/>
</dbReference>
<dbReference type="InterPro" id="IPR001647">
    <property type="entry name" value="HTH_TetR"/>
</dbReference>
<keyword evidence="1 2" id="KW-0238">DNA-binding</keyword>
<feature type="domain" description="HTH tetR-type" evidence="3">
    <location>
        <begin position="17"/>
        <end position="72"/>
    </location>
</feature>
<protein>
    <submittedName>
        <fullName evidence="4">Helix-turn-helix domain containing protein</fullName>
    </submittedName>
</protein>
<dbReference type="SUPFAM" id="SSF46689">
    <property type="entry name" value="Homeodomain-like"/>
    <property type="match status" value="1"/>
</dbReference>
<reference evidence="4 5" key="1">
    <citation type="journal article" date="2024" name="Chem. Sci.">
        <title>Discovery of megapolipeptins by genome mining of a Burkholderiales bacteria collection.</title>
        <authorList>
            <person name="Paulo B.S."/>
            <person name="Recchia M.J.J."/>
            <person name="Lee S."/>
            <person name="Fergusson C.H."/>
            <person name="Romanowski S.B."/>
            <person name="Hernandez A."/>
            <person name="Krull N."/>
            <person name="Liu D.Y."/>
            <person name="Cavanagh H."/>
            <person name="Bos A."/>
            <person name="Gray C.A."/>
            <person name="Murphy B.T."/>
            <person name="Linington R.G."/>
            <person name="Eustaquio A.S."/>
        </authorList>
    </citation>
    <scope>NUCLEOTIDE SEQUENCE [LARGE SCALE GENOMIC DNA]</scope>
    <source>
        <strain evidence="4 5">RL17-350-BIC-A</strain>
    </source>
</reference>
<dbReference type="EMBL" id="JAQQEZ010000028">
    <property type="protein sequence ID" value="MFM0005315.1"/>
    <property type="molecule type" value="Genomic_DNA"/>
</dbReference>
<accession>A0ABW9AZ76</accession>